<dbReference type="PANTHER" id="PTHR34222:SF89">
    <property type="match status" value="1"/>
</dbReference>
<gene>
    <name evidence="2" type="ORF">AABB24_031230</name>
</gene>
<feature type="transmembrane region" description="Helical" evidence="1">
    <location>
        <begin position="20"/>
        <end position="45"/>
    </location>
</feature>
<evidence type="ECO:0000313" key="3">
    <source>
        <dbReference type="Proteomes" id="UP001627284"/>
    </source>
</evidence>
<reference evidence="2 3" key="1">
    <citation type="submission" date="2024-05" db="EMBL/GenBank/DDBJ databases">
        <title>De novo assembly of an allotetraploid wild potato.</title>
        <authorList>
            <person name="Hosaka A.J."/>
        </authorList>
    </citation>
    <scope>NUCLEOTIDE SEQUENCE [LARGE SCALE GENOMIC DNA]</scope>
    <source>
        <tissue evidence="2">Young leaves</tissue>
    </source>
</reference>
<name>A0ABD2RT39_9SOLN</name>
<sequence>MHKAELDRKLIQFLMGLKKVYTIVRGSILMMNPLPTMAQIFFIIIQEEKQREVKPHNKFNLDSTFFHVNVTSTTTNFKTNYAPYRNNGGNSRTPNRSNLFYDYCKKTGHIKEKCYNLHGFPPDFKFTKGKNAGIAATVNGFSEELLEDTYDINHEVGKRKGKMHEKSLTQQQIHQVVNLLEHIQIPEGSNTAKESGKNLSGGAVNFAVPFTEEPSGDW</sequence>
<organism evidence="2 3">
    <name type="scientific">Solanum stoloniferum</name>
    <dbReference type="NCBI Taxonomy" id="62892"/>
    <lineage>
        <taxon>Eukaryota</taxon>
        <taxon>Viridiplantae</taxon>
        <taxon>Streptophyta</taxon>
        <taxon>Embryophyta</taxon>
        <taxon>Tracheophyta</taxon>
        <taxon>Spermatophyta</taxon>
        <taxon>Magnoliopsida</taxon>
        <taxon>eudicotyledons</taxon>
        <taxon>Gunneridae</taxon>
        <taxon>Pentapetalae</taxon>
        <taxon>asterids</taxon>
        <taxon>lamiids</taxon>
        <taxon>Solanales</taxon>
        <taxon>Solanaceae</taxon>
        <taxon>Solanoideae</taxon>
        <taxon>Solaneae</taxon>
        <taxon>Solanum</taxon>
    </lineage>
</organism>
<dbReference type="PANTHER" id="PTHR34222">
    <property type="entry name" value="GAG_PRE-INTEGRS DOMAIN-CONTAINING PROTEIN"/>
    <property type="match status" value="1"/>
</dbReference>
<evidence type="ECO:0000313" key="2">
    <source>
        <dbReference type="EMBL" id="KAL3334899.1"/>
    </source>
</evidence>
<keyword evidence="3" id="KW-1185">Reference proteome</keyword>
<dbReference type="EMBL" id="JBJKTR010000018">
    <property type="protein sequence ID" value="KAL3334899.1"/>
    <property type="molecule type" value="Genomic_DNA"/>
</dbReference>
<dbReference type="Proteomes" id="UP001627284">
    <property type="component" value="Unassembled WGS sequence"/>
</dbReference>
<keyword evidence="1" id="KW-0472">Membrane</keyword>
<keyword evidence="1" id="KW-0812">Transmembrane</keyword>
<accession>A0ABD2RT39</accession>
<dbReference type="AlphaFoldDB" id="A0ABD2RT39"/>
<proteinExistence type="predicted"/>
<comment type="caution">
    <text evidence="2">The sequence shown here is derived from an EMBL/GenBank/DDBJ whole genome shotgun (WGS) entry which is preliminary data.</text>
</comment>
<keyword evidence="1" id="KW-1133">Transmembrane helix</keyword>
<protein>
    <submittedName>
        <fullName evidence="2">Uncharacterized protein</fullName>
    </submittedName>
</protein>
<evidence type="ECO:0000256" key="1">
    <source>
        <dbReference type="SAM" id="Phobius"/>
    </source>
</evidence>